<keyword evidence="1" id="KW-1133">Transmembrane helix</keyword>
<comment type="caution">
    <text evidence="2">The sequence shown here is derived from an EMBL/GenBank/DDBJ whole genome shotgun (WGS) entry which is preliminary data.</text>
</comment>
<dbReference type="Proteomes" id="UP001230807">
    <property type="component" value="Unassembled WGS sequence"/>
</dbReference>
<proteinExistence type="predicted"/>
<sequence>MSGYVNLVEIGWFLFIGLLFMGLNLFLMSRRLLRTRYGMLSILGASVWPALMIVLSVQGGSVLGGLTERALTLESTLAWSVVVATTLMVCIPGITLIRRMIQLARS</sequence>
<evidence type="ECO:0000313" key="3">
    <source>
        <dbReference type="Proteomes" id="UP001230807"/>
    </source>
</evidence>
<feature type="transmembrane region" description="Helical" evidence="1">
    <location>
        <begin position="77"/>
        <end position="97"/>
    </location>
</feature>
<name>A0ABT7MQ08_9BACL</name>
<accession>A0ABT7MQ08</accession>
<feature type="transmembrane region" description="Helical" evidence="1">
    <location>
        <begin position="6"/>
        <end position="27"/>
    </location>
</feature>
<reference evidence="2 3" key="1">
    <citation type="submission" date="2023-06" db="EMBL/GenBank/DDBJ databases">
        <title>Influencing factors and mechanism of Cr(VI) reduction by facultative anaerobic Exiguobacterium sp. PY14.</title>
        <authorList>
            <person name="Zou L."/>
        </authorList>
    </citation>
    <scope>NUCLEOTIDE SEQUENCE [LARGE SCALE GENOMIC DNA]</scope>
    <source>
        <strain evidence="2 3">PY14</strain>
    </source>
</reference>
<evidence type="ECO:0000256" key="1">
    <source>
        <dbReference type="SAM" id="Phobius"/>
    </source>
</evidence>
<evidence type="ECO:0000313" key="2">
    <source>
        <dbReference type="EMBL" id="MDL5377283.1"/>
    </source>
</evidence>
<dbReference type="EMBL" id="JASWER010000007">
    <property type="protein sequence ID" value="MDL5377283.1"/>
    <property type="molecule type" value="Genomic_DNA"/>
</dbReference>
<keyword evidence="1" id="KW-0812">Transmembrane</keyword>
<keyword evidence="3" id="KW-1185">Reference proteome</keyword>
<feature type="transmembrane region" description="Helical" evidence="1">
    <location>
        <begin position="39"/>
        <end position="57"/>
    </location>
</feature>
<organism evidence="2 3">
    <name type="scientific">Exiguobacterium mexicanum</name>
    <dbReference type="NCBI Taxonomy" id="340146"/>
    <lineage>
        <taxon>Bacteria</taxon>
        <taxon>Bacillati</taxon>
        <taxon>Bacillota</taxon>
        <taxon>Bacilli</taxon>
        <taxon>Bacillales</taxon>
        <taxon>Bacillales Family XII. Incertae Sedis</taxon>
        <taxon>Exiguobacterium</taxon>
    </lineage>
</organism>
<protein>
    <submittedName>
        <fullName evidence="2">Uncharacterized protein</fullName>
    </submittedName>
</protein>
<keyword evidence="1" id="KW-0472">Membrane</keyword>
<gene>
    <name evidence="2" type="ORF">QR695_09735</name>
</gene>
<dbReference type="RefSeq" id="WP_214714680.1">
    <property type="nucleotide sequence ID" value="NZ_CP183077.1"/>
</dbReference>